<dbReference type="RefSeq" id="WP_092268747.1">
    <property type="nucleotide sequence ID" value="NZ_FORT01000007.1"/>
</dbReference>
<accession>A0A1I3VTB1</accession>
<evidence type="ECO:0000256" key="4">
    <source>
        <dbReference type="ARBA" id="ARBA00023136"/>
    </source>
</evidence>
<dbReference type="AlphaFoldDB" id="A0A1I3VTB1"/>
<dbReference type="GO" id="GO:0022857">
    <property type="term" value="F:transmembrane transporter activity"/>
    <property type="evidence" value="ECO:0007669"/>
    <property type="project" value="TreeGrafter"/>
</dbReference>
<protein>
    <recommendedName>
        <fullName evidence="8">Major Facilitator Superfamily protein</fullName>
    </recommendedName>
</protein>
<name>A0A1I3VTB1_9BACL</name>
<dbReference type="PANTHER" id="PTHR23501">
    <property type="entry name" value="MAJOR FACILITATOR SUPERFAMILY"/>
    <property type="match status" value="1"/>
</dbReference>
<evidence type="ECO:0000256" key="3">
    <source>
        <dbReference type="ARBA" id="ARBA00022989"/>
    </source>
</evidence>
<sequence>MRIGHRNLASLGPILPLALFRHRLVSSASVVSFFVSAGMFGAIPFVPFFLHEVQGVSSALAGAMVIPYMLFYFVGNVVSRRLMSCFTYRQMVLTSLLIIGVGFGLLMIDTQTTLLSVATYMIVSGLGTGRF</sequence>
<keyword evidence="2 5" id="KW-0812">Transmembrane</keyword>
<feature type="transmembrane region" description="Helical" evidence="5">
    <location>
        <begin position="30"/>
        <end position="50"/>
    </location>
</feature>
<evidence type="ECO:0000256" key="1">
    <source>
        <dbReference type="ARBA" id="ARBA00004141"/>
    </source>
</evidence>
<dbReference type="EMBL" id="FORT01000007">
    <property type="protein sequence ID" value="SFJ98648.1"/>
    <property type="molecule type" value="Genomic_DNA"/>
</dbReference>
<keyword evidence="7" id="KW-1185">Reference proteome</keyword>
<dbReference type="Proteomes" id="UP000198915">
    <property type="component" value="Unassembled WGS sequence"/>
</dbReference>
<evidence type="ECO:0000313" key="6">
    <source>
        <dbReference type="EMBL" id="SFJ98648.1"/>
    </source>
</evidence>
<keyword evidence="3 5" id="KW-1133">Transmembrane helix</keyword>
<gene>
    <name evidence="6" type="ORF">SAMN05518846_107180</name>
</gene>
<evidence type="ECO:0000256" key="2">
    <source>
        <dbReference type="ARBA" id="ARBA00022692"/>
    </source>
</evidence>
<keyword evidence="4 5" id="KW-0472">Membrane</keyword>
<dbReference type="InterPro" id="IPR036259">
    <property type="entry name" value="MFS_trans_sf"/>
</dbReference>
<feature type="transmembrane region" description="Helical" evidence="5">
    <location>
        <begin position="56"/>
        <end position="79"/>
    </location>
</feature>
<feature type="transmembrane region" description="Helical" evidence="5">
    <location>
        <begin position="91"/>
        <end position="108"/>
    </location>
</feature>
<evidence type="ECO:0000313" key="7">
    <source>
        <dbReference type="Proteomes" id="UP000198915"/>
    </source>
</evidence>
<dbReference type="PANTHER" id="PTHR23501:SF197">
    <property type="entry name" value="COMD"/>
    <property type="match status" value="1"/>
</dbReference>
<dbReference type="GO" id="GO:0005886">
    <property type="term" value="C:plasma membrane"/>
    <property type="evidence" value="ECO:0007669"/>
    <property type="project" value="TreeGrafter"/>
</dbReference>
<dbReference type="Gene3D" id="1.20.1250.20">
    <property type="entry name" value="MFS general substrate transporter like domains"/>
    <property type="match status" value="1"/>
</dbReference>
<dbReference type="STRING" id="1884381.SAMN05518846_107180"/>
<evidence type="ECO:0008006" key="8">
    <source>
        <dbReference type="Google" id="ProtNLM"/>
    </source>
</evidence>
<proteinExistence type="predicted"/>
<organism evidence="6 7">
    <name type="scientific">Brevibacillus centrosporus</name>
    <dbReference type="NCBI Taxonomy" id="54910"/>
    <lineage>
        <taxon>Bacteria</taxon>
        <taxon>Bacillati</taxon>
        <taxon>Bacillota</taxon>
        <taxon>Bacilli</taxon>
        <taxon>Bacillales</taxon>
        <taxon>Paenibacillaceae</taxon>
        <taxon>Brevibacillus</taxon>
    </lineage>
</organism>
<reference evidence="7" key="1">
    <citation type="submission" date="2016-10" db="EMBL/GenBank/DDBJ databases">
        <authorList>
            <person name="Varghese N."/>
            <person name="Submissions S."/>
        </authorList>
    </citation>
    <scope>NUCLEOTIDE SEQUENCE [LARGE SCALE GENOMIC DNA]</scope>
    <source>
        <strain evidence="7">OK042</strain>
    </source>
</reference>
<comment type="subcellular location">
    <subcellularLocation>
        <location evidence="1">Membrane</location>
        <topology evidence="1">Multi-pass membrane protein</topology>
    </subcellularLocation>
</comment>
<evidence type="ECO:0000256" key="5">
    <source>
        <dbReference type="SAM" id="Phobius"/>
    </source>
</evidence>
<dbReference type="SUPFAM" id="SSF103473">
    <property type="entry name" value="MFS general substrate transporter"/>
    <property type="match status" value="1"/>
</dbReference>